<organism evidence="2 3">
    <name type="scientific">Recurvomyces mirabilis</name>
    <dbReference type="NCBI Taxonomy" id="574656"/>
    <lineage>
        <taxon>Eukaryota</taxon>
        <taxon>Fungi</taxon>
        <taxon>Dikarya</taxon>
        <taxon>Ascomycota</taxon>
        <taxon>Pezizomycotina</taxon>
        <taxon>Dothideomycetes</taxon>
        <taxon>Dothideomycetidae</taxon>
        <taxon>Mycosphaerellales</taxon>
        <taxon>Teratosphaeriaceae</taxon>
        <taxon>Recurvomyces</taxon>
    </lineage>
</organism>
<dbReference type="PANTHER" id="PTHR43677:SF11">
    <property type="entry name" value="ZINC-CONTAINING ALCOHOL DEHYDROGENASE"/>
    <property type="match status" value="1"/>
</dbReference>
<dbReference type="InterPro" id="IPR011032">
    <property type="entry name" value="GroES-like_sf"/>
</dbReference>
<dbReference type="Gene3D" id="3.40.50.720">
    <property type="entry name" value="NAD(P)-binding Rossmann-like Domain"/>
    <property type="match status" value="1"/>
</dbReference>
<dbReference type="GO" id="GO:0016491">
    <property type="term" value="F:oxidoreductase activity"/>
    <property type="evidence" value="ECO:0007669"/>
    <property type="project" value="InterPro"/>
</dbReference>
<feature type="domain" description="Enoyl reductase (ER)" evidence="1">
    <location>
        <begin position="10"/>
        <end position="304"/>
    </location>
</feature>
<dbReference type="AlphaFoldDB" id="A0AAE0TQJ4"/>
<dbReference type="PANTHER" id="PTHR43677">
    <property type="entry name" value="SHORT-CHAIN DEHYDROGENASE/REDUCTASE"/>
    <property type="match status" value="1"/>
</dbReference>
<evidence type="ECO:0000313" key="3">
    <source>
        <dbReference type="Proteomes" id="UP001274830"/>
    </source>
</evidence>
<protein>
    <recommendedName>
        <fullName evidence="1">Enoyl reductase (ER) domain-containing protein</fullName>
    </recommendedName>
</protein>
<dbReference type="InterPro" id="IPR051397">
    <property type="entry name" value="Zn-ADH-like_protein"/>
</dbReference>
<reference evidence="2" key="1">
    <citation type="submission" date="2023-07" db="EMBL/GenBank/DDBJ databases">
        <title>Black Yeasts Isolated from many extreme environments.</title>
        <authorList>
            <person name="Coleine C."/>
            <person name="Stajich J.E."/>
            <person name="Selbmann L."/>
        </authorList>
    </citation>
    <scope>NUCLEOTIDE SEQUENCE</scope>
    <source>
        <strain evidence="2">CCFEE 5485</strain>
    </source>
</reference>
<comment type="caution">
    <text evidence="2">The sequence shown here is derived from an EMBL/GenBank/DDBJ whole genome shotgun (WGS) entry which is preliminary data.</text>
</comment>
<proteinExistence type="predicted"/>
<dbReference type="InterPro" id="IPR036291">
    <property type="entry name" value="NAD(P)-bd_dom_sf"/>
</dbReference>
<name>A0AAE0TQJ4_9PEZI</name>
<dbReference type="Gene3D" id="3.90.180.10">
    <property type="entry name" value="Medium-chain alcohol dehydrogenases, catalytic domain"/>
    <property type="match status" value="1"/>
</dbReference>
<evidence type="ECO:0000313" key="2">
    <source>
        <dbReference type="EMBL" id="KAK3671661.1"/>
    </source>
</evidence>
<dbReference type="EMBL" id="JAUTXT010000040">
    <property type="protein sequence ID" value="KAK3671661.1"/>
    <property type="molecule type" value="Genomic_DNA"/>
</dbReference>
<sequence length="306" mass="32947">MHQAQVEAWGSAPRYISVPDLPPPAEDEIRIKVLAAGVHQVVRSRASGKHYTSGTPPHIPGVDGIGETEDGKRVYWFSLDRGCFAEWVNMPKRNIRMLPEGTDPVQAAAVINPALSSWMAFQSRVNLPLPQGFSVLILGATLASGRVAVEIARGFGAGKVVGVARDRGKLGSVEGLDERIVVAEKVEETDFSKFGDVDVILDYVYGPLGAHCLASLMSRKPTSYVHIGMLSGQDLVLPGAVIRSKNLTIRGSGPGSWAMHEMAESIDGLLGLVKRIPKQPIKAAKLEDIETVWGEGVKEGRLVFVP</sequence>
<dbReference type="SUPFAM" id="SSF51735">
    <property type="entry name" value="NAD(P)-binding Rossmann-fold domains"/>
    <property type="match status" value="1"/>
</dbReference>
<dbReference type="InterPro" id="IPR020843">
    <property type="entry name" value="ER"/>
</dbReference>
<keyword evidence="3" id="KW-1185">Reference proteome</keyword>
<evidence type="ECO:0000259" key="1">
    <source>
        <dbReference type="SMART" id="SM00829"/>
    </source>
</evidence>
<dbReference type="SMART" id="SM00829">
    <property type="entry name" value="PKS_ER"/>
    <property type="match status" value="1"/>
</dbReference>
<dbReference type="SUPFAM" id="SSF50129">
    <property type="entry name" value="GroES-like"/>
    <property type="match status" value="1"/>
</dbReference>
<gene>
    <name evidence="2" type="ORF">LTR78_008394</name>
</gene>
<dbReference type="Proteomes" id="UP001274830">
    <property type="component" value="Unassembled WGS sequence"/>
</dbReference>
<accession>A0AAE0TQJ4</accession>